<feature type="transmembrane region" description="Helical" evidence="6">
    <location>
        <begin position="344"/>
        <end position="365"/>
    </location>
</feature>
<feature type="domain" description="ABC3 transporter permease C-terminal" evidence="7">
    <location>
        <begin position="256"/>
        <end position="371"/>
    </location>
</feature>
<comment type="subcellular location">
    <subcellularLocation>
        <location evidence="1">Cell membrane</location>
        <topology evidence="1">Multi-pass membrane protein</topology>
    </subcellularLocation>
</comment>
<dbReference type="Pfam" id="PF02687">
    <property type="entry name" value="FtsX"/>
    <property type="match status" value="1"/>
</dbReference>
<accession>A0A517XV54</accession>
<keyword evidence="4 6" id="KW-1133">Transmembrane helix</keyword>
<evidence type="ECO:0000256" key="3">
    <source>
        <dbReference type="ARBA" id="ARBA00022692"/>
    </source>
</evidence>
<name>A0A517XV54_9BACT</name>
<gene>
    <name evidence="9" type="ORF">ETAA1_33260</name>
</gene>
<evidence type="ECO:0000259" key="8">
    <source>
        <dbReference type="Pfam" id="PF12704"/>
    </source>
</evidence>
<dbReference type="GO" id="GO:0005886">
    <property type="term" value="C:plasma membrane"/>
    <property type="evidence" value="ECO:0007669"/>
    <property type="project" value="UniProtKB-SubCell"/>
</dbReference>
<evidence type="ECO:0000313" key="9">
    <source>
        <dbReference type="EMBL" id="QDU21359.1"/>
    </source>
</evidence>
<dbReference type="Pfam" id="PF12704">
    <property type="entry name" value="MacB_PCD"/>
    <property type="match status" value="1"/>
</dbReference>
<evidence type="ECO:0000256" key="6">
    <source>
        <dbReference type="SAM" id="Phobius"/>
    </source>
</evidence>
<evidence type="ECO:0000256" key="1">
    <source>
        <dbReference type="ARBA" id="ARBA00004651"/>
    </source>
</evidence>
<dbReference type="Proteomes" id="UP000319576">
    <property type="component" value="Chromosome"/>
</dbReference>
<dbReference type="EMBL" id="CP036273">
    <property type="protein sequence ID" value="QDU21359.1"/>
    <property type="molecule type" value="Genomic_DNA"/>
</dbReference>
<dbReference type="PANTHER" id="PTHR43738:SF3">
    <property type="entry name" value="ABC TRANSPORTER PERMEASE"/>
    <property type="match status" value="1"/>
</dbReference>
<keyword evidence="3 6" id="KW-0812">Transmembrane</keyword>
<evidence type="ECO:0000259" key="7">
    <source>
        <dbReference type="Pfam" id="PF02687"/>
    </source>
</evidence>
<evidence type="ECO:0000313" key="10">
    <source>
        <dbReference type="Proteomes" id="UP000319576"/>
    </source>
</evidence>
<feature type="transmembrane region" description="Helical" evidence="6">
    <location>
        <begin position="296"/>
        <end position="324"/>
    </location>
</feature>
<dbReference type="AlphaFoldDB" id="A0A517XV54"/>
<dbReference type="InterPro" id="IPR003838">
    <property type="entry name" value="ABC3_permease_C"/>
</dbReference>
<evidence type="ECO:0000256" key="2">
    <source>
        <dbReference type="ARBA" id="ARBA00022475"/>
    </source>
</evidence>
<dbReference type="InterPro" id="IPR051125">
    <property type="entry name" value="ABC-4/HrtB_transporter"/>
</dbReference>
<feature type="domain" description="MacB-like periplasmic core" evidence="8">
    <location>
        <begin position="24"/>
        <end position="219"/>
    </location>
</feature>
<keyword evidence="5 6" id="KW-0472">Membrane</keyword>
<keyword evidence="10" id="KW-1185">Reference proteome</keyword>
<protein>
    <submittedName>
        <fullName evidence="9">FtsX-like permease family protein</fullName>
    </submittedName>
</protein>
<organism evidence="9 10">
    <name type="scientific">Urbifossiella limnaea</name>
    <dbReference type="NCBI Taxonomy" id="2528023"/>
    <lineage>
        <taxon>Bacteria</taxon>
        <taxon>Pseudomonadati</taxon>
        <taxon>Planctomycetota</taxon>
        <taxon>Planctomycetia</taxon>
        <taxon>Gemmatales</taxon>
        <taxon>Gemmataceae</taxon>
        <taxon>Urbifossiella</taxon>
    </lineage>
</organism>
<dbReference type="KEGG" id="uli:ETAA1_33260"/>
<evidence type="ECO:0000256" key="5">
    <source>
        <dbReference type="ARBA" id="ARBA00023136"/>
    </source>
</evidence>
<sequence>MLKFLPYVRKNVLGHRVRTAMTVAGTALLLFLFLFVTAIQGGLDRVLGARDDRLIVFQAYRFCPSSSQLPVFYADTIQGVPGVKSVLPVKVVVNNCRASLDTVVFHGVDPKLLPAVRPNLTLLAGDWGAFQARTDAAIVGRRIAERRGLRPGQSFTVAGVTVQVAGVFASDGTGEENVIYTHLNLLSNPTAHHVYHATLFEVQLDDPEHARAVAAAIDAKLKEKFEVPTETKPQKAHYAAALADLLDLIGMTRWLGFVCVGVVVVLVANSVVMSAQDRVKEHAVLQTLGFSGPRVFSLMLAESCLISLAGGVVGTVACVAFLLWRPMTLSTEGASIDFVASPGLVASGLLLSLAVGFVAGAVPAWQAGRAEIVSSLR</sequence>
<feature type="transmembrane region" description="Helical" evidence="6">
    <location>
        <begin position="254"/>
        <end position="275"/>
    </location>
</feature>
<keyword evidence="2" id="KW-1003">Cell membrane</keyword>
<dbReference type="InterPro" id="IPR025857">
    <property type="entry name" value="MacB_PCD"/>
</dbReference>
<reference evidence="9 10" key="1">
    <citation type="submission" date="2019-02" db="EMBL/GenBank/DDBJ databases">
        <title>Deep-cultivation of Planctomycetes and their phenomic and genomic characterization uncovers novel biology.</title>
        <authorList>
            <person name="Wiegand S."/>
            <person name="Jogler M."/>
            <person name="Boedeker C."/>
            <person name="Pinto D."/>
            <person name="Vollmers J."/>
            <person name="Rivas-Marin E."/>
            <person name="Kohn T."/>
            <person name="Peeters S.H."/>
            <person name="Heuer A."/>
            <person name="Rast P."/>
            <person name="Oberbeckmann S."/>
            <person name="Bunk B."/>
            <person name="Jeske O."/>
            <person name="Meyerdierks A."/>
            <person name="Storesund J.E."/>
            <person name="Kallscheuer N."/>
            <person name="Luecker S."/>
            <person name="Lage O.M."/>
            <person name="Pohl T."/>
            <person name="Merkel B.J."/>
            <person name="Hornburger P."/>
            <person name="Mueller R.-W."/>
            <person name="Bruemmer F."/>
            <person name="Labrenz M."/>
            <person name="Spormann A.M."/>
            <person name="Op den Camp H."/>
            <person name="Overmann J."/>
            <person name="Amann R."/>
            <person name="Jetten M.S.M."/>
            <person name="Mascher T."/>
            <person name="Medema M.H."/>
            <person name="Devos D.P."/>
            <person name="Kaster A.-K."/>
            <person name="Ovreas L."/>
            <person name="Rohde M."/>
            <person name="Galperin M.Y."/>
            <person name="Jogler C."/>
        </authorList>
    </citation>
    <scope>NUCLEOTIDE SEQUENCE [LARGE SCALE GENOMIC DNA]</scope>
    <source>
        <strain evidence="9 10">ETA_A1</strain>
    </source>
</reference>
<dbReference type="PANTHER" id="PTHR43738">
    <property type="entry name" value="ABC TRANSPORTER, MEMBRANE PROTEIN"/>
    <property type="match status" value="1"/>
</dbReference>
<evidence type="ECO:0000256" key="4">
    <source>
        <dbReference type="ARBA" id="ARBA00022989"/>
    </source>
</evidence>
<proteinExistence type="predicted"/>